<dbReference type="Proteomes" id="UP000285961">
    <property type="component" value="Unassembled WGS sequence"/>
</dbReference>
<reference evidence="6 7" key="1">
    <citation type="journal article" date="2017" name="ISME J.">
        <title>Energy and carbon metabolisms in a deep terrestrial subsurface fluid microbial community.</title>
        <authorList>
            <person name="Momper L."/>
            <person name="Jungbluth S.P."/>
            <person name="Lee M.D."/>
            <person name="Amend J.P."/>
        </authorList>
    </citation>
    <scope>NUCLEOTIDE SEQUENCE [LARGE SCALE GENOMIC DNA]</scope>
    <source>
        <strain evidence="6">SURF_17</strain>
    </source>
</reference>
<dbReference type="GO" id="GO:0032259">
    <property type="term" value="P:methylation"/>
    <property type="evidence" value="ECO:0007669"/>
    <property type="project" value="UniProtKB-KW"/>
</dbReference>
<keyword evidence="2 6" id="KW-0489">Methyltransferase</keyword>
<comment type="caution">
    <text evidence="6">The sequence shown here is derived from an EMBL/GenBank/DDBJ whole genome shotgun (WGS) entry which is preliminary data.</text>
</comment>
<evidence type="ECO:0000256" key="2">
    <source>
        <dbReference type="ARBA" id="ARBA00022603"/>
    </source>
</evidence>
<dbReference type="Gene3D" id="3.40.50.150">
    <property type="entry name" value="Vaccinia Virus protein VP39"/>
    <property type="match status" value="1"/>
</dbReference>
<keyword evidence="3 6" id="KW-0808">Transferase</keyword>
<evidence type="ECO:0000313" key="7">
    <source>
        <dbReference type="Proteomes" id="UP000285961"/>
    </source>
</evidence>
<comment type="pathway">
    <text evidence="4">Phospholipid metabolism.</text>
</comment>
<evidence type="ECO:0000256" key="3">
    <source>
        <dbReference type="ARBA" id="ARBA00022679"/>
    </source>
</evidence>
<organism evidence="6 7">
    <name type="scientific">Candidatus Abyssobacteria bacterium SURF_17</name>
    <dbReference type="NCBI Taxonomy" id="2093361"/>
    <lineage>
        <taxon>Bacteria</taxon>
        <taxon>Pseudomonadati</taxon>
        <taxon>Candidatus Hydrogenedentota</taxon>
        <taxon>Candidatus Abyssobacteria</taxon>
    </lineage>
</organism>
<feature type="domain" description="Methyltransferase type 11" evidence="5">
    <location>
        <begin position="38"/>
        <end position="128"/>
    </location>
</feature>
<accession>A0A419ET44</accession>
<protein>
    <submittedName>
        <fullName evidence="6">Class I SAM-dependent methyltransferase</fullName>
    </submittedName>
</protein>
<proteinExistence type="predicted"/>
<gene>
    <name evidence="6" type="ORF">C4532_15210</name>
</gene>
<comment type="pathway">
    <text evidence="1">Lipid metabolism.</text>
</comment>
<evidence type="ECO:0000313" key="6">
    <source>
        <dbReference type="EMBL" id="RJP66965.1"/>
    </source>
</evidence>
<evidence type="ECO:0000256" key="1">
    <source>
        <dbReference type="ARBA" id="ARBA00005189"/>
    </source>
</evidence>
<dbReference type="PANTHER" id="PTHR44307:SF2">
    <property type="entry name" value="PHOSPHOETHANOLAMINE METHYLTRANSFERASE ISOFORM X1"/>
    <property type="match status" value="1"/>
</dbReference>
<name>A0A419ET44_9BACT</name>
<dbReference type="EMBL" id="QZKI01000110">
    <property type="protein sequence ID" value="RJP66965.1"/>
    <property type="molecule type" value="Genomic_DNA"/>
</dbReference>
<dbReference type="InterPro" id="IPR013216">
    <property type="entry name" value="Methyltransf_11"/>
</dbReference>
<dbReference type="PANTHER" id="PTHR44307">
    <property type="entry name" value="PHOSPHOETHANOLAMINE METHYLTRANSFERASE"/>
    <property type="match status" value="1"/>
</dbReference>
<dbReference type="InterPro" id="IPR029063">
    <property type="entry name" value="SAM-dependent_MTases_sf"/>
</dbReference>
<dbReference type="SUPFAM" id="SSF53335">
    <property type="entry name" value="S-adenosyl-L-methionine-dependent methyltransferases"/>
    <property type="match status" value="1"/>
</dbReference>
<evidence type="ECO:0000259" key="5">
    <source>
        <dbReference type="Pfam" id="PF08241"/>
    </source>
</evidence>
<sequence length="240" mass="27584">MVDYDEIASDYARHRRIHAELARRLVAGSRIYHASTVLEVGCGTGNYITAVEAATGCRCWGIDPSEQMLTRARGRTTRVHFERGLAEKLTFPDETFDFVFSVDVIHHVTDRTAHFLETHRVLKTGASLCTVTESEWMIRNRRPLANYFPETVEPELRRYPPIPGLRRMMRDAGFADVCEESVEVTYQLTDIRAYRDKAFSSLRLIDDTAFQRGIERLARDLNNAPIPCVSRYLLLWATRN</sequence>
<dbReference type="CDD" id="cd02440">
    <property type="entry name" value="AdoMet_MTases"/>
    <property type="match status" value="1"/>
</dbReference>
<dbReference type="AlphaFoldDB" id="A0A419ET44"/>
<dbReference type="Pfam" id="PF08241">
    <property type="entry name" value="Methyltransf_11"/>
    <property type="match status" value="1"/>
</dbReference>
<dbReference type="GO" id="GO:0008757">
    <property type="term" value="F:S-adenosylmethionine-dependent methyltransferase activity"/>
    <property type="evidence" value="ECO:0007669"/>
    <property type="project" value="InterPro"/>
</dbReference>
<evidence type="ECO:0000256" key="4">
    <source>
        <dbReference type="ARBA" id="ARBA00025707"/>
    </source>
</evidence>